<protein>
    <recommendedName>
        <fullName evidence="2">GerMN domain-containing protein</fullName>
    </recommendedName>
</protein>
<evidence type="ECO:0000313" key="3">
    <source>
        <dbReference type="EMBL" id="OGZ27604.1"/>
    </source>
</evidence>
<accession>A0A1G2EP68</accession>
<dbReference type="EMBL" id="MHMM01000005">
    <property type="protein sequence ID" value="OGZ27604.1"/>
    <property type="molecule type" value="Genomic_DNA"/>
</dbReference>
<evidence type="ECO:0000256" key="1">
    <source>
        <dbReference type="SAM" id="Phobius"/>
    </source>
</evidence>
<organism evidence="3 4">
    <name type="scientific">Candidatus Nealsonbacteria bacterium RIFOXYB1_FULL_40_15</name>
    <dbReference type="NCBI Taxonomy" id="1801677"/>
    <lineage>
        <taxon>Bacteria</taxon>
        <taxon>Candidatus Nealsoniibacteriota</taxon>
    </lineage>
</organism>
<dbReference type="InterPro" id="IPR019606">
    <property type="entry name" value="GerMN"/>
</dbReference>
<gene>
    <name evidence="3" type="ORF">A2365_01920</name>
</gene>
<sequence length="249" mass="28219">MNKKNLAIIIILVLIILGVGLYYAFFAKEEISQEEINFNKTGRLAINNPGMDENTWYFIYEEPGQPALVAKLDIKQSAVCYENSAEKSCADIEFLQSQKVEVKGFLSENIVSVHEIKILEETIQVIVYYRDKNAKNEDVCSEEGLMPVFREVSEENKIEETLDLLLSGYITEQEKERGVATEFPLEGLEIESFVLEDGKLTLVFRDPNNKTVGGACRVGALWSQISKTAKQFEEVKEVKFSPEDALFQP</sequence>
<dbReference type="Pfam" id="PF10646">
    <property type="entry name" value="Germane"/>
    <property type="match status" value="1"/>
</dbReference>
<dbReference type="AlphaFoldDB" id="A0A1G2EP68"/>
<name>A0A1G2EP68_9BACT</name>
<evidence type="ECO:0000313" key="4">
    <source>
        <dbReference type="Proteomes" id="UP000177740"/>
    </source>
</evidence>
<keyword evidence="1" id="KW-0472">Membrane</keyword>
<dbReference type="STRING" id="1801677.A2365_01920"/>
<comment type="caution">
    <text evidence="3">The sequence shown here is derived from an EMBL/GenBank/DDBJ whole genome shotgun (WGS) entry which is preliminary data.</text>
</comment>
<feature type="domain" description="GerMN" evidence="2">
    <location>
        <begin position="127"/>
        <end position="241"/>
    </location>
</feature>
<reference evidence="3 4" key="1">
    <citation type="journal article" date="2016" name="Nat. Commun.">
        <title>Thousands of microbial genomes shed light on interconnected biogeochemical processes in an aquifer system.</title>
        <authorList>
            <person name="Anantharaman K."/>
            <person name="Brown C.T."/>
            <person name="Hug L.A."/>
            <person name="Sharon I."/>
            <person name="Castelle C.J."/>
            <person name="Probst A.J."/>
            <person name="Thomas B.C."/>
            <person name="Singh A."/>
            <person name="Wilkins M.J."/>
            <person name="Karaoz U."/>
            <person name="Brodie E.L."/>
            <person name="Williams K.H."/>
            <person name="Hubbard S.S."/>
            <person name="Banfield J.F."/>
        </authorList>
    </citation>
    <scope>NUCLEOTIDE SEQUENCE [LARGE SCALE GENOMIC DNA]</scope>
</reference>
<evidence type="ECO:0000259" key="2">
    <source>
        <dbReference type="Pfam" id="PF10646"/>
    </source>
</evidence>
<keyword evidence="1" id="KW-1133">Transmembrane helix</keyword>
<proteinExistence type="predicted"/>
<feature type="transmembrane region" description="Helical" evidence="1">
    <location>
        <begin position="6"/>
        <end position="26"/>
    </location>
</feature>
<keyword evidence="1" id="KW-0812">Transmembrane</keyword>
<dbReference type="Proteomes" id="UP000177740">
    <property type="component" value="Unassembled WGS sequence"/>
</dbReference>